<keyword evidence="5" id="KW-0547">Nucleotide-binding</keyword>
<dbReference type="PROSITE" id="PS50893">
    <property type="entry name" value="ABC_TRANSPORTER_2"/>
    <property type="match status" value="2"/>
</dbReference>
<keyword evidence="4 10" id="KW-0812">Transmembrane</keyword>
<organism evidence="12">
    <name type="scientific">Phaeomonas parva</name>
    <dbReference type="NCBI Taxonomy" id="124430"/>
    <lineage>
        <taxon>Eukaryota</taxon>
        <taxon>Sar</taxon>
        <taxon>Stramenopiles</taxon>
        <taxon>Ochrophyta</taxon>
        <taxon>Pinguiophyceae</taxon>
        <taxon>Pinguiochrysidales</taxon>
        <taxon>Pinguiochrysidaceae</taxon>
        <taxon>Phaeomonas</taxon>
    </lineage>
</organism>
<proteinExistence type="inferred from homology"/>
<keyword evidence="7 10" id="KW-1133">Transmembrane helix</keyword>
<feature type="region of interest" description="Disordered" evidence="9">
    <location>
        <begin position="1"/>
        <end position="30"/>
    </location>
</feature>
<dbReference type="InterPro" id="IPR013525">
    <property type="entry name" value="ABC2_TM"/>
</dbReference>
<evidence type="ECO:0000256" key="9">
    <source>
        <dbReference type="SAM" id="MobiDB-lite"/>
    </source>
</evidence>
<gene>
    <name evidence="12" type="ORF">PPAR1163_LOCUS891</name>
</gene>
<evidence type="ECO:0000256" key="10">
    <source>
        <dbReference type="SAM" id="Phobius"/>
    </source>
</evidence>
<dbReference type="InterPro" id="IPR003593">
    <property type="entry name" value="AAA+_ATPase"/>
</dbReference>
<comment type="subcellular location">
    <subcellularLocation>
        <location evidence="1">Membrane</location>
        <topology evidence="1">Multi-pass membrane protein</topology>
    </subcellularLocation>
</comment>
<evidence type="ECO:0000256" key="7">
    <source>
        <dbReference type="ARBA" id="ARBA00022989"/>
    </source>
</evidence>
<feature type="transmembrane region" description="Helical" evidence="10">
    <location>
        <begin position="1185"/>
        <end position="1202"/>
    </location>
</feature>
<protein>
    <recommendedName>
        <fullName evidence="11">ABC transporter domain-containing protein</fullName>
    </recommendedName>
</protein>
<dbReference type="InterPro" id="IPR027417">
    <property type="entry name" value="P-loop_NTPase"/>
</dbReference>
<feature type="transmembrane region" description="Helical" evidence="10">
    <location>
        <begin position="625"/>
        <end position="642"/>
    </location>
</feature>
<sequence length="1440" mass="159342">MLRRLSEQISTGGATPSAAAAEDAHEDDVEMNEVLIDEPAEEDAKVADEEDVIMIEPLTSATTDPNRPLLEDDKDQLLAVVAKQQKIVKLLKRWLAEHGYDYDEIIAEAGGVSYERSISGLVERAAKRARQARDKGDIEGFFKELKSTRDGSFDSHGIEVCYNNLNVSVMGNEGEGRGYETVTSVLLRIVQSFVSKQKKVEVPLLQNVSGILRPGRLTLLLGPPGCGKTTLMRCLAGKLGKHKQEGSILYNGVEGNRKDRFFLNKTVAYIDQEAHHIPTLTVRETFEFAFQALIGANAGVTQPRREVVKEIGTRVDNIINFLGLQSCEDTIVGDDLLRGVSGGQKRRVTTGEMLAGDFNVILADEISTGLDAATTFDVVHILKVSSVIFNVNTVISLLQPAPEVFDLFDDVILMDAGQVVYHGPREEILPYFESLGFKLPPLKDAADFLQEVTTKDGQNYSSFGQPGGPKTRPPHTTAGFVERFQESKIYKDMKDVLDAPPVEESFHRSATMEFSGTWWDDFKLCYNRALHVKKTDKATLRTRIMQQIIVGGFVAAIFANLEQEDFRGKYGVLFVAIMSFSLGSMQQMPASFAQRAVFYKQRDASFFRTSAYTVANGIVQIPQSLLEIFIWTSIVYFSVGLTDSNGGLHYLAFIAIATLASVVMSQFFQNLVALLPSSEVALPMSAAFVVVFVLFSGYVIAEENIDPWWIWIYYLNPTAHAFTAMAQNEFLSSAYDDEIPIGGGETIREGDLYLENQGVTTDAWRTDVAIVALLGFYAMFFVTSSMFLHRVRFTPHGSGGYGDDQEEEGSFFVPSPARSIRKLPTSDPEEGGTAAGSPLEVTRVDLSWENLSYTVGLPDHSELELLHNVSGYAQAGTLTALMGSSGAGKTTLMDVIAGRKTGGHITGNVRVDGYTLDKQTFSRLIGYCEQTDIHAPMLTFIESLYFSARLRLPDETSDADVKAHVESIVQSLDLDGLRDLQVKQAAGEQAKRLTIGVELAANPSILFLDEPTSGLDSRAAVLVMRAIKQAASQGRAVVATIHQPSQWIFDQFDNLLLLKRGGCTVYFGELGDGGETIVKYFTSVPSSPPYQAGTNPAVYMLDCIGAGTSTASTMPISFESWFLHSPFKALLDHRLEEPGFNVPGKAPKLESAGAYASSLGQQVRLCLWRADTSYFRSPQYNVTRLLVGIFVGLLFGLVFFQQDYDDFATAYSRIALLYMTTLFLGVVSYISAIGPFYEARAVFYRERAANMYRSEVYNMSIAVAEVPYIALVCMVFCVVYYFTVGLQATAGHFFEYYLYVLLWVAVMTFYGQFVVALMPTRVAAMAVGAGIVQLFNLFAGFIAPPQDINPQIQFFHWASPMHYVFEGLLTSQFHDDHTDVTFVNPAVGTVTIGMNEFVKLQFPDFDREHQPYDLGLLVAFMLFFRFGTFMALQFVNHLKR</sequence>
<reference evidence="12" key="1">
    <citation type="submission" date="2021-01" db="EMBL/GenBank/DDBJ databases">
        <authorList>
            <person name="Corre E."/>
            <person name="Pelletier E."/>
            <person name="Niang G."/>
            <person name="Scheremetjew M."/>
            <person name="Finn R."/>
            <person name="Kale V."/>
            <person name="Holt S."/>
            <person name="Cochrane G."/>
            <person name="Meng A."/>
            <person name="Brown T."/>
            <person name="Cohen L."/>
        </authorList>
    </citation>
    <scope>NUCLEOTIDE SEQUENCE</scope>
    <source>
        <strain evidence="12">CCMP2877</strain>
    </source>
</reference>
<keyword evidence="8 10" id="KW-0472">Membrane</keyword>
<dbReference type="Pfam" id="PF19055">
    <property type="entry name" value="ABC2_membrane_7"/>
    <property type="match status" value="1"/>
</dbReference>
<dbReference type="EMBL" id="HBGJ01001263">
    <property type="protein sequence ID" value="CAD9242548.1"/>
    <property type="molecule type" value="Transcribed_RNA"/>
</dbReference>
<dbReference type="Pfam" id="PF00005">
    <property type="entry name" value="ABC_tran"/>
    <property type="match status" value="2"/>
</dbReference>
<accession>A0A7S1TP17</accession>
<keyword evidence="3" id="KW-0813">Transport</keyword>
<feature type="transmembrane region" description="Helical" evidence="10">
    <location>
        <begin position="544"/>
        <end position="561"/>
    </location>
</feature>
<dbReference type="CDD" id="cd03232">
    <property type="entry name" value="ABCG_PDR_domain2"/>
    <property type="match status" value="1"/>
</dbReference>
<feature type="region of interest" description="Disordered" evidence="9">
    <location>
        <begin position="817"/>
        <end position="837"/>
    </location>
</feature>
<dbReference type="SMART" id="SM00382">
    <property type="entry name" value="AAA"/>
    <property type="match status" value="2"/>
</dbReference>
<dbReference type="PANTHER" id="PTHR19241">
    <property type="entry name" value="ATP-BINDING CASSETTE TRANSPORTER"/>
    <property type="match status" value="1"/>
</dbReference>
<evidence type="ECO:0000313" key="12">
    <source>
        <dbReference type="EMBL" id="CAD9242548.1"/>
    </source>
</evidence>
<dbReference type="GO" id="GO:0140359">
    <property type="term" value="F:ABC-type transporter activity"/>
    <property type="evidence" value="ECO:0007669"/>
    <property type="project" value="InterPro"/>
</dbReference>
<name>A0A7S1TP17_9STRA</name>
<feature type="transmembrane region" description="Helical" evidence="10">
    <location>
        <begin position="1214"/>
        <end position="1237"/>
    </location>
</feature>
<dbReference type="GO" id="GO:0016020">
    <property type="term" value="C:membrane"/>
    <property type="evidence" value="ECO:0007669"/>
    <property type="project" value="UniProtKB-SubCell"/>
</dbReference>
<comment type="similarity">
    <text evidence="2">Belongs to the ABC transporter superfamily. ABCG family. PDR (TC 3.A.1.205) subfamily.</text>
</comment>
<feature type="transmembrane region" description="Helical" evidence="10">
    <location>
        <begin position="680"/>
        <end position="701"/>
    </location>
</feature>
<feature type="transmembrane region" description="Helical" evidence="10">
    <location>
        <begin position="1322"/>
        <end position="1343"/>
    </location>
</feature>
<dbReference type="GO" id="GO:0005524">
    <property type="term" value="F:ATP binding"/>
    <property type="evidence" value="ECO:0007669"/>
    <property type="project" value="UniProtKB-KW"/>
</dbReference>
<feature type="transmembrane region" description="Helical" evidence="10">
    <location>
        <begin position="1296"/>
        <end position="1315"/>
    </location>
</feature>
<dbReference type="Gene3D" id="3.40.50.300">
    <property type="entry name" value="P-loop containing nucleotide triphosphate hydrolases"/>
    <property type="match status" value="2"/>
</dbReference>
<evidence type="ECO:0000256" key="8">
    <source>
        <dbReference type="ARBA" id="ARBA00023136"/>
    </source>
</evidence>
<dbReference type="InterPro" id="IPR034003">
    <property type="entry name" value="ABCG_PDR_2"/>
</dbReference>
<evidence type="ECO:0000256" key="2">
    <source>
        <dbReference type="ARBA" id="ARBA00006012"/>
    </source>
</evidence>
<feature type="transmembrane region" description="Helical" evidence="10">
    <location>
        <begin position="1414"/>
        <end position="1435"/>
    </location>
</feature>
<feature type="transmembrane region" description="Helical" evidence="10">
    <location>
        <begin position="567"/>
        <end position="585"/>
    </location>
</feature>
<feature type="transmembrane region" description="Helical" evidence="10">
    <location>
        <begin position="648"/>
        <end position="668"/>
    </location>
</feature>
<dbReference type="Pfam" id="PF01061">
    <property type="entry name" value="ABC2_membrane"/>
    <property type="match status" value="2"/>
</dbReference>
<keyword evidence="6" id="KW-0067">ATP-binding</keyword>
<feature type="transmembrane region" description="Helical" evidence="10">
    <location>
        <begin position="1257"/>
        <end position="1284"/>
    </location>
</feature>
<evidence type="ECO:0000259" key="11">
    <source>
        <dbReference type="PROSITE" id="PS50893"/>
    </source>
</evidence>
<dbReference type="GO" id="GO:0016887">
    <property type="term" value="F:ATP hydrolysis activity"/>
    <property type="evidence" value="ECO:0007669"/>
    <property type="project" value="InterPro"/>
</dbReference>
<evidence type="ECO:0000256" key="4">
    <source>
        <dbReference type="ARBA" id="ARBA00022692"/>
    </source>
</evidence>
<evidence type="ECO:0000256" key="1">
    <source>
        <dbReference type="ARBA" id="ARBA00004141"/>
    </source>
</evidence>
<feature type="domain" description="ABC transporter" evidence="11">
    <location>
        <begin position="187"/>
        <end position="441"/>
    </location>
</feature>
<feature type="transmembrane region" description="Helical" evidence="10">
    <location>
        <begin position="768"/>
        <end position="788"/>
    </location>
</feature>
<evidence type="ECO:0000256" key="3">
    <source>
        <dbReference type="ARBA" id="ARBA00022448"/>
    </source>
</evidence>
<feature type="domain" description="ABC transporter" evidence="11">
    <location>
        <begin position="846"/>
        <end position="1086"/>
    </location>
</feature>
<evidence type="ECO:0000256" key="5">
    <source>
        <dbReference type="ARBA" id="ARBA00022741"/>
    </source>
</evidence>
<dbReference type="InterPro" id="IPR043926">
    <property type="entry name" value="ABCG_dom"/>
</dbReference>
<dbReference type="InterPro" id="IPR003439">
    <property type="entry name" value="ABC_transporter-like_ATP-bd"/>
</dbReference>
<dbReference type="SUPFAM" id="SSF52540">
    <property type="entry name" value="P-loop containing nucleoside triphosphate hydrolases"/>
    <property type="match status" value="2"/>
</dbReference>
<evidence type="ECO:0000256" key="6">
    <source>
        <dbReference type="ARBA" id="ARBA00022840"/>
    </source>
</evidence>